<dbReference type="PANTHER" id="PTHR30007">
    <property type="entry name" value="PHP DOMAIN PROTEIN"/>
    <property type="match status" value="1"/>
</dbReference>
<comment type="caution">
    <text evidence="3">The sequence shown here is derived from an EMBL/GenBank/DDBJ whole genome shotgun (WGS) entry which is preliminary data.</text>
</comment>
<feature type="transmembrane region" description="Helical" evidence="1">
    <location>
        <begin position="95"/>
        <end position="112"/>
    </location>
</feature>
<keyword evidence="1" id="KW-0472">Membrane</keyword>
<name>A0ABS3IYD8_9HYPH</name>
<gene>
    <name evidence="3" type="ORF">J1C47_02030</name>
</gene>
<reference evidence="3 4" key="1">
    <citation type="submission" date="2021-03" db="EMBL/GenBank/DDBJ databases">
        <title>Whole genome sequence of Jiella sp. MQZ13P-4.</title>
        <authorList>
            <person name="Tuo L."/>
        </authorList>
    </citation>
    <scope>NUCLEOTIDE SEQUENCE [LARGE SCALE GENOMIC DNA]</scope>
    <source>
        <strain evidence="3 4">MQZ13P-4</strain>
    </source>
</reference>
<dbReference type="Pfam" id="PF01609">
    <property type="entry name" value="DDE_Tnp_1"/>
    <property type="match status" value="1"/>
</dbReference>
<evidence type="ECO:0000259" key="2">
    <source>
        <dbReference type="Pfam" id="PF01609"/>
    </source>
</evidence>
<keyword evidence="1" id="KW-0812">Transmembrane</keyword>
<keyword evidence="4" id="KW-1185">Reference proteome</keyword>
<protein>
    <submittedName>
        <fullName evidence="3">Transposase</fullName>
    </submittedName>
</protein>
<evidence type="ECO:0000256" key="1">
    <source>
        <dbReference type="SAM" id="Phobius"/>
    </source>
</evidence>
<organism evidence="3 4">
    <name type="scientific">Jiella sonneratiae</name>
    <dbReference type="NCBI Taxonomy" id="2816856"/>
    <lineage>
        <taxon>Bacteria</taxon>
        <taxon>Pseudomonadati</taxon>
        <taxon>Pseudomonadota</taxon>
        <taxon>Alphaproteobacteria</taxon>
        <taxon>Hyphomicrobiales</taxon>
        <taxon>Aurantimonadaceae</taxon>
        <taxon>Jiella</taxon>
    </lineage>
</organism>
<sequence>MRLIAGPDQKNDMARAKELIEGIAADKTVADKGYDADSLAEAIVDKGGEAVIPPRRCRKTPRDDDKDLYKERKIVERFFNKLKQFRPVATRYDKLLANYLGFVKLAAVAIWIR</sequence>
<dbReference type="EMBL" id="JAFMPY010000001">
    <property type="protein sequence ID" value="MBO0902409.1"/>
    <property type="molecule type" value="Genomic_DNA"/>
</dbReference>
<accession>A0ABS3IYD8</accession>
<dbReference type="InterPro" id="IPR002559">
    <property type="entry name" value="Transposase_11"/>
</dbReference>
<feature type="domain" description="Transposase IS4-like" evidence="2">
    <location>
        <begin position="6"/>
        <end position="108"/>
    </location>
</feature>
<proteinExistence type="predicted"/>
<keyword evidence="1" id="KW-1133">Transmembrane helix</keyword>
<dbReference type="Proteomes" id="UP000664288">
    <property type="component" value="Unassembled WGS sequence"/>
</dbReference>
<evidence type="ECO:0000313" key="4">
    <source>
        <dbReference type="Proteomes" id="UP000664288"/>
    </source>
</evidence>
<evidence type="ECO:0000313" key="3">
    <source>
        <dbReference type="EMBL" id="MBO0902409.1"/>
    </source>
</evidence>
<dbReference type="PANTHER" id="PTHR30007:SF1">
    <property type="entry name" value="BLR1914 PROTEIN"/>
    <property type="match status" value="1"/>
</dbReference>